<keyword evidence="1" id="KW-0812">Transmembrane</keyword>
<evidence type="ECO:0000313" key="3">
    <source>
        <dbReference type="Proteomes" id="UP000027093"/>
    </source>
</evidence>
<dbReference type="KEGG" id="nvn:NVIE_003890"/>
<name>A0A060HMY8_9ARCH</name>
<protein>
    <submittedName>
        <fullName evidence="2">Uncharacterized protein</fullName>
    </submittedName>
</protein>
<keyword evidence="1" id="KW-1133">Transmembrane helix</keyword>
<dbReference type="RefSeq" id="WP_144239413.1">
    <property type="nucleotide sequence ID" value="NZ_CP007536.1"/>
</dbReference>
<dbReference type="AlphaFoldDB" id="A0A060HMY8"/>
<organism evidence="2 3">
    <name type="scientific">Nitrososphaera viennensis EN76</name>
    <dbReference type="NCBI Taxonomy" id="926571"/>
    <lineage>
        <taxon>Archaea</taxon>
        <taxon>Nitrososphaerota</taxon>
        <taxon>Nitrososphaeria</taxon>
        <taxon>Nitrososphaerales</taxon>
        <taxon>Nitrososphaeraceae</taxon>
        <taxon>Nitrososphaera</taxon>
    </lineage>
</organism>
<dbReference type="EMBL" id="CP007536">
    <property type="protein sequence ID" value="AIC14582.1"/>
    <property type="molecule type" value="Genomic_DNA"/>
</dbReference>
<accession>A0A060HMY8</accession>
<keyword evidence="1" id="KW-0472">Membrane</keyword>
<dbReference type="GeneID" id="74945650"/>
<feature type="transmembrane region" description="Helical" evidence="1">
    <location>
        <begin position="83"/>
        <end position="102"/>
    </location>
</feature>
<reference evidence="2 3" key="1">
    <citation type="journal article" date="2014" name="Int. J. Syst. Evol. Microbiol.">
        <title>Nitrososphaera viennensis gen. nov., sp. nov., an aerobic and mesophilic, ammonia-oxidizing archaeon from soil and a member of the archaeal phylum Thaumarchaeota.</title>
        <authorList>
            <person name="Stieglmeier M."/>
            <person name="Klingl A."/>
            <person name="Alves R.J."/>
            <person name="Rittmann S.K."/>
            <person name="Melcher M."/>
            <person name="Leisch N."/>
            <person name="Schleper C."/>
        </authorList>
    </citation>
    <scope>NUCLEOTIDE SEQUENCE [LARGE SCALE GENOMIC DNA]</scope>
    <source>
        <strain evidence="2">EN76</strain>
    </source>
</reference>
<sequence length="113" mass="13274">MKEGFSLVNESRRRLLAELETYGIVLKPTENVLKDAVLERLLHELRRGSDDIVVETKSTNNNMAVTNAYDHYTAIAIDNISKLFIASLLFFSSYPWMTLWWLPPLYDYYRIKR</sequence>
<evidence type="ECO:0000256" key="1">
    <source>
        <dbReference type="SAM" id="Phobius"/>
    </source>
</evidence>
<dbReference type="STRING" id="926571.NVIE_003890"/>
<dbReference type="Proteomes" id="UP000027093">
    <property type="component" value="Chromosome"/>
</dbReference>
<gene>
    <name evidence="2" type="ORF">NVIE_003890</name>
</gene>
<evidence type="ECO:0000313" key="2">
    <source>
        <dbReference type="EMBL" id="AIC14582.1"/>
    </source>
</evidence>
<dbReference type="HOGENOM" id="CLU_2127916_0_0_2"/>
<dbReference type="OrthoDB" id="386499at2157"/>
<keyword evidence="3" id="KW-1185">Reference proteome</keyword>
<proteinExistence type="predicted"/>